<dbReference type="InParanoid" id="K5UV24"/>
<dbReference type="AlphaFoldDB" id="K5UV24"/>
<dbReference type="EMBL" id="JH930474">
    <property type="protein sequence ID" value="EKM53826.1"/>
    <property type="molecule type" value="Genomic_DNA"/>
</dbReference>
<gene>
    <name evidence="1" type="ORF">PHACADRAFT_260368</name>
</gene>
<dbReference type="RefSeq" id="XP_007398503.1">
    <property type="nucleotide sequence ID" value="XM_007398441.1"/>
</dbReference>
<evidence type="ECO:0000313" key="2">
    <source>
        <dbReference type="Proteomes" id="UP000008370"/>
    </source>
</evidence>
<name>K5UV24_PHACS</name>
<sequence length="74" mass="7722">MRDLARAPARFPEYAALRHTLHSPATGAAVEAPTAAATAARTLAEDVVDMPLFAPVRVDRVVAGVREACGAARP</sequence>
<organism evidence="1 2">
    <name type="scientific">Phanerochaete carnosa (strain HHB-10118-sp)</name>
    <name type="common">White-rot fungus</name>
    <name type="synonym">Peniophora carnosa</name>
    <dbReference type="NCBI Taxonomy" id="650164"/>
    <lineage>
        <taxon>Eukaryota</taxon>
        <taxon>Fungi</taxon>
        <taxon>Dikarya</taxon>
        <taxon>Basidiomycota</taxon>
        <taxon>Agaricomycotina</taxon>
        <taxon>Agaricomycetes</taxon>
        <taxon>Polyporales</taxon>
        <taxon>Phanerochaetaceae</taxon>
        <taxon>Phanerochaete</taxon>
    </lineage>
</organism>
<protein>
    <submittedName>
        <fullName evidence="1">Uncharacterized protein</fullName>
    </submittedName>
</protein>
<dbReference type="Proteomes" id="UP000008370">
    <property type="component" value="Unassembled WGS sequence"/>
</dbReference>
<keyword evidence="2" id="KW-1185">Reference proteome</keyword>
<reference evidence="1 2" key="1">
    <citation type="journal article" date="2012" name="BMC Genomics">
        <title>Comparative genomics of the white-rot fungi, Phanerochaete carnosa and P. chrysosporium, to elucidate the genetic basis of the distinct wood types they colonize.</title>
        <authorList>
            <person name="Suzuki H."/>
            <person name="MacDonald J."/>
            <person name="Syed K."/>
            <person name="Salamov A."/>
            <person name="Hori C."/>
            <person name="Aerts A."/>
            <person name="Henrissat B."/>
            <person name="Wiebenga A."/>
            <person name="vanKuyk P.A."/>
            <person name="Barry K."/>
            <person name="Lindquist E."/>
            <person name="LaButti K."/>
            <person name="Lapidus A."/>
            <person name="Lucas S."/>
            <person name="Coutinho P."/>
            <person name="Gong Y."/>
            <person name="Samejima M."/>
            <person name="Mahadevan R."/>
            <person name="Abou-Zaid M."/>
            <person name="de Vries R.P."/>
            <person name="Igarashi K."/>
            <person name="Yadav J.S."/>
            <person name="Grigoriev I.V."/>
            <person name="Master E.R."/>
        </authorList>
    </citation>
    <scope>NUCLEOTIDE SEQUENCE [LARGE SCALE GENOMIC DNA]</scope>
    <source>
        <strain evidence="1 2">HHB-10118-sp</strain>
    </source>
</reference>
<proteinExistence type="predicted"/>
<evidence type="ECO:0000313" key="1">
    <source>
        <dbReference type="EMBL" id="EKM53826.1"/>
    </source>
</evidence>
<dbReference type="KEGG" id="pco:PHACADRAFT_260368"/>
<dbReference type="GeneID" id="18917715"/>
<accession>K5UV24</accession>
<dbReference type="HOGENOM" id="CLU_2688613_0_0_1"/>